<name>A0A419T9R7_9FIRM</name>
<accession>A0A419T9R7</accession>
<dbReference type="Proteomes" id="UP000284177">
    <property type="component" value="Unassembled WGS sequence"/>
</dbReference>
<evidence type="ECO:0008006" key="4">
    <source>
        <dbReference type="Google" id="ProtNLM"/>
    </source>
</evidence>
<dbReference type="OrthoDB" id="9774911at2"/>
<protein>
    <recommendedName>
        <fullName evidence="4">Lipoprotein</fullName>
    </recommendedName>
</protein>
<proteinExistence type="predicted"/>
<evidence type="ECO:0000313" key="3">
    <source>
        <dbReference type="Proteomes" id="UP000284177"/>
    </source>
</evidence>
<organism evidence="2 3">
    <name type="scientific">Thermohalobacter berrensis</name>
    <dbReference type="NCBI Taxonomy" id="99594"/>
    <lineage>
        <taxon>Bacteria</taxon>
        <taxon>Bacillati</taxon>
        <taxon>Bacillota</taxon>
        <taxon>Tissierellia</taxon>
        <taxon>Tissierellales</taxon>
        <taxon>Thermohalobacteraceae</taxon>
        <taxon>Thermohalobacter</taxon>
    </lineage>
</organism>
<dbReference type="SUPFAM" id="SSF82171">
    <property type="entry name" value="DPP6 N-terminal domain-like"/>
    <property type="match status" value="1"/>
</dbReference>
<comment type="caution">
    <text evidence="2">The sequence shown here is derived from an EMBL/GenBank/DDBJ whole genome shotgun (WGS) entry which is preliminary data.</text>
</comment>
<feature type="chain" id="PRO_5019470023" description="Lipoprotein" evidence="1">
    <location>
        <begin position="25"/>
        <end position="241"/>
    </location>
</feature>
<reference evidence="2 3" key="1">
    <citation type="submission" date="2016-08" db="EMBL/GenBank/DDBJ databases">
        <title>Novel Firmicutes and Novel Genomes.</title>
        <authorList>
            <person name="Poppleton D.I."/>
            <person name="Gribaldo S."/>
        </authorList>
    </citation>
    <scope>NUCLEOTIDE SEQUENCE [LARGE SCALE GENOMIC DNA]</scope>
    <source>
        <strain evidence="2 3">CTT3</strain>
    </source>
</reference>
<keyword evidence="3" id="KW-1185">Reference proteome</keyword>
<dbReference type="PROSITE" id="PS51257">
    <property type="entry name" value="PROKAR_LIPOPROTEIN"/>
    <property type="match status" value="1"/>
</dbReference>
<keyword evidence="1" id="KW-0732">Signal</keyword>
<sequence>MKQILKLGLLVSLTLLIGCSTSKSIDVDDLLNEEYFSNFYSIYNYQENKDTFKLNGVHVLLKSDTIQLKKSKNLKNEIRINSSENVEPRIKYIGLSFDKKYLALELEEANHYRREIYSINLDNLNYTKILVSRIDEISNFYSTFIPRWSPTENILAFSFGDISNLKPALFYLNDNKLKVLTEKELLNILDIKWHKNGQYVDYAVEEESDLFAIYRYDLKKDKFYKLINLTTNELLLWSKKK</sequence>
<gene>
    <name evidence="2" type="ORF">BET03_07865</name>
</gene>
<evidence type="ECO:0000256" key="1">
    <source>
        <dbReference type="SAM" id="SignalP"/>
    </source>
</evidence>
<feature type="signal peptide" evidence="1">
    <location>
        <begin position="1"/>
        <end position="24"/>
    </location>
</feature>
<dbReference type="AlphaFoldDB" id="A0A419T9R7"/>
<evidence type="ECO:0000313" key="2">
    <source>
        <dbReference type="EMBL" id="RKD34197.1"/>
    </source>
</evidence>
<dbReference type="EMBL" id="MCIB01000002">
    <property type="protein sequence ID" value="RKD34197.1"/>
    <property type="molecule type" value="Genomic_DNA"/>
</dbReference>
<dbReference type="RefSeq" id="WP_120167217.1">
    <property type="nucleotide sequence ID" value="NZ_MCIB01000002.1"/>
</dbReference>